<dbReference type="InterPro" id="IPR011009">
    <property type="entry name" value="Kinase-like_dom_sf"/>
</dbReference>
<dbReference type="PANTHER" id="PTHR24351">
    <property type="entry name" value="RIBOSOMAL PROTEIN S6 KINASE"/>
    <property type="match status" value="1"/>
</dbReference>
<accession>A0A915N032</accession>
<dbReference type="GO" id="GO:0008582">
    <property type="term" value="P:regulation of synaptic assembly at neuromuscular junction"/>
    <property type="evidence" value="ECO:0007669"/>
    <property type="project" value="UniProtKB-ARBA"/>
</dbReference>
<evidence type="ECO:0000256" key="9">
    <source>
        <dbReference type="ARBA" id="ARBA00022588"/>
    </source>
</evidence>
<dbReference type="Pfam" id="PF00017">
    <property type="entry name" value="SH2"/>
    <property type="match status" value="1"/>
</dbReference>
<dbReference type="InterPro" id="IPR011993">
    <property type="entry name" value="PH-like_dom_sf"/>
</dbReference>
<keyword evidence="10 25" id="KW-0808">Transferase</keyword>
<dbReference type="GO" id="GO:0004715">
    <property type="term" value="F:non-membrane spanning protein tyrosine kinase activity"/>
    <property type="evidence" value="ECO:0007669"/>
    <property type="project" value="UniProtKB-EC"/>
</dbReference>
<evidence type="ECO:0000256" key="4">
    <source>
        <dbReference type="ARBA" id="ARBA00022473"/>
    </source>
</evidence>
<comment type="function">
    <text evidence="18">Required for proper chemotaxis and phagocytosis; proper spatiotemporal control of F-actin levels in chemotaxing cells. Negative regulator of the PI3K (phosphatidylinositol 3 kinase) pathway. Predominantly phosphorylates serines and threonines and tyrosines at a lower level.</text>
</comment>
<proteinExistence type="inferred from homology"/>
<dbReference type="CDD" id="cd10361">
    <property type="entry name" value="SH2_Fps_family"/>
    <property type="match status" value="1"/>
</dbReference>
<evidence type="ECO:0000256" key="22">
    <source>
        <dbReference type="ARBA" id="ARBA00061333"/>
    </source>
</evidence>
<feature type="domain" description="PH" evidence="28">
    <location>
        <begin position="147"/>
        <end position="248"/>
    </location>
</feature>
<evidence type="ECO:0000256" key="3">
    <source>
        <dbReference type="ARBA" id="ARBA00006935"/>
    </source>
</evidence>
<comment type="similarity">
    <text evidence="3">Belongs to the protein kinase superfamily. AGC Ser/Thr protein kinase family. RAC subfamily.</text>
</comment>
<evidence type="ECO:0000256" key="7">
    <source>
        <dbReference type="ARBA" id="ARBA00022527"/>
    </source>
</evidence>
<dbReference type="PROSITE" id="PS50001">
    <property type="entry name" value="SH2"/>
    <property type="match status" value="1"/>
</dbReference>
<dbReference type="InterPro" id="IPR020635">
    <property type="entry name" value="Tyr_kinase_cat_dom"/>
</dbReference>
<feature type="compositionally biased region" description="Polar residues" evidence="26">
    <location>
        <begin position="45"/>
        <end position="58"/>
    </location>
</feature>
<feature type="binding site" evidence="24">
    <location>
        <position position="904"/>
    </location>
    <ligand>
        <name>ATP</name>
        <dbReference type="ChEBI" id="CHEBI:30616"/>
    </ligand>
</feature>
<evidence type="ECO:0000313" key="31">
    <source>
        <dbReference type="Proteomes" id="UP000887561"/>
    </source>
</evidence>
<evidence type="ECO:0000256" key="18">
    <source>
        <dbReference type="ARBA" id="ARBA00025089"/>
    </source>
</evidence>
<evidence type="ECO:0000256" key="26">
    <source>
        <dbReference type="SAM" id="MobiDB-lite"/>
    </source>
</evidence>
<sequence>MNTGNGDGGGFFAPLWRFVTLTNSPSSSKAAPAPAMVSASPTAPIPQQQSKPSITGQQEAPAGQGQRTRKASSTSNFLASLASSIYGSSTPSGGTGSSHTQSFSIQGDIDATQQRNSPLPSLSSIGSDATLNRKMSTASQKVRTREDVIYEGWLLKRGEHIKNWRQRYFVLFKDGSLLGYKSKPIDSYNDPLNDFTVKDVQLMKLDRPKPNTILVRGLQWTTVIERMFCAETPDQRDCWINAIKSVAENLKREELLHGGVQDQEMMDVSQLPQAMDPTQYPWTYQPTPPIFDPQQHQQFENGYMPGLQGFGGIPNQFHTTVAAAGAAQQKQLLHEAMVKAQAAANAAAMATSSGGNVCAEAVAAAEKAAAELKKPEGQKTRSRITLDDFEFLKVLGKGTFGKVILCREKRTSRLYAIKILKKEVIIQKDEVAHTLTENRVLQRCKHPFLTELTYSFQTSDRLCFVMEFAIGGDLYYHLNRQVGKYKEGFSESRTRFYGAEIVLALGYLHDNNIVYRDLKLENLLLDRDGHIKIADFGLCKEDISFSGRTRTFCGTPEYLAPEVLEENDYGRSVDWWGVGVVMYEMMCGRLPFYSKEHEKLFEMILQCSLRFPSRLSPEAKVLLSGLLVKDPNKRLGGGPDDYREIQATAFFKPIDWEKLYRKEIEPPFKPQLSSESDTSYFDSEFTREAVQLTPPAVRNGPLDTLDEMDEIQNNFVQFSFHHGELGSSLRENIVYNYTAVTRRQMSGADSTLGGQPKTRTQRLRGRDFYHGMIQRADVNELLVKNGDYLLRKTNAGESRLALSVKWADQIRHFVVLEQEKDVFFEEQGHHEPEVDALVKWHERKKKPITQQSGAIIKRAIAREEWVLTHESVTLGEQIGAGQFGEVFKAKFKTTQGTKVDVAVKTLRDGEAVSNQKSFLSEARLMRQLRHENVVRMFGVAVYEHPMMIVMELCTGGSLLHQLRARQTSPEEKFRWGFEAAKGLDYINSMGYVHRDIAARNCLLTESTTLKIADFGLTLKTKQAQMESLGKVPVKWLAKETLELGIYNAHTDVWSYGVLCWEIYSNGKEPYPGMSNMQARAHILLHGYRMPIPEGTPEKVAELITSCWNGNPSERPHFKEIVEMLQ</sequence>
<dbReference type="PROSITE" id="PS51285">
    <property type="entry name" value="AGC_KINASE_CTER"/>
    <property type="match status" value="1"/>
</dbReference>
<comment type="catalytic activity">
    <reaction evidence="20">
        <text>L-seryl-[protein] + ATP = O-phospho-L-seryl-[protein] + ADP + H(+)</text>
        <dbReference type="Rhea" id="RHEA:17989"/>
        <dbReference type="Rhea" id="RHEA-COMP:9863"/>
        <dbReference type="Rhea" id="RHEA-COMP:11604"/>
        <dbReference type="ChEBI" id="CHEBI:15378"/>
        <dbReference type="ChEBI" id="CHEBI:29999"/>
        <dbReference type="ChEBI" id="CHEBI:30616"/>
        <dbReference type="ChEBI" id="CHEBI:83421"/>
        <dbReference type="ChEBI" id="CHEBI:456216"/>
        <dbReference type="EC" id="2.7.11.1"/>
    </reaction>
</comment>
<dbReference type="Gene3D" id="3.30.200.20">
    <property type="entry name" value="Phosphorylase Kinase, domain 1"/>
    <property type="match status" value="2"/>
</dbReference>
<evidence type="ECO:0000256" key="23">
    <source>
        <dbReference type="PROSITE-ProRule" id="PRU00191"/>
    </source>
</evidence>
<evidence type="ECO:0000256" key="20">
    <source>
        <dbReference type="ARBA" id="ARBA00048679"/>
    </source>
</evidence>
<evidence type="ECO:0000256" key="2">
    <source>
        <dbReference type="ARBA" id="ARBA00004496"/>
    </source>
</evidence>
<dbReference type="EC" id="2.7.10.2" evidence="25"/>
<dbReference type="InterPro" id="IPR017441">
    <property type="entry name" value="Protein_kinase_ATP_BS"/>
</dbReference>
<dbReference type="GO" id="GO:0045087">
    <property type="term" value="P:innate immune response"/>
    <property type="evidence" value="ECO:0007669"/>
    <property type="project" value="UniProtKB-KW"/>
</dbReference>
<dbReference type="FunFam" id="1.10.510.10:FF:000033">
    <property type="entry name" value="Non-specific serine/threonine protein kinase"/>
    <property type="match status" value="1"/>
</dbReference>
<feature type="region of interest" description="Disordered" evidence="26">
    <location>
        <begin position="112"/>
        <end position="138"/>
    </location>
</feature>
<keyword evidence="4" id="KW-0217">Developmental protein</keyword>
<dbReference type="SUPFAM" id="SSF56112">
    <property type="entry name" value="Protein kinase-like (PK-like)"/>
    <property type="match status" value="2"/>
</dbReference>
<dbReference type="PROSITE" id="PS00107">
    <property type="entry name" value="PROTEIN_KINASE_ATP"/>
    <property type="match status" value="2"/>
</dbReference>
<evidence type="ECO:0000256" key="5">
    <source>
        <dbReference type="ARBA" id="ARBA00022475"/>
    </source>
</evidence>
<dbReference type="GO" id="GO:0008340">
    <property type="term" value="P:determination of adult lifespan"/>
    <property type="evidence" value="ECO:0007669"/>
    <property type="project" value="UniProtKB-ARBA"/>
</dbReference>
<dbReference type="InterPro" id="IPR000719">
    <property type="entry name" value="Prot_kinase_dom"/>
</dbReference>
<keyword evidence="16" id="KW-0472">Membrane</keyword>
<keyword evidence="31" id="KW-1185">Reference proteome</keyword>
<dbReference type="GO" id="GO:0004674">
    <property type="term" value="F:protein serine/threonine kinase activity"/>
    <property type="evidence" value="ECO:0007669"/>
    <property type="project" value="UniProtKB-KW"/>
</dbReference>
<evidence type="ECO:0000259" key="28">
    <source>
        <dbReference type="PROSITE" id="PS50003"/>
    </source>
</evidence>
<dbReference type="InterPro" id="IPR001849">
    <property type="entry name" value="PH_domain"/>
</dbReference>
<dbReference type="GO" id="GO:0005547">
    <property type="term" value="F:phosphatidylinositol-3,4,5-trisphosphate binding"/>
    <property type="evidence" value="ECO:0007669"/>
    <property type="project" value="UniProtKB-ARBA"/>
</dbReference>
<dbReference type="Pfam" id="PF00169">
    <property type="entry name" value="PH"/>
    <property type="match status" value="1"/>
</dbReference>
<evidence type="ECO:0000256" key="11">
    <source>
        <dbReference type="ARBA" id="ARBA00022741"/>
    </source>
</evidence>
<dbReference type="SMART" id="SM00252">
    <property type="entry name" value="SH2"/>
    <property type="match status" value="1"/>
</dbReference>
<dbReference type="GO" id="GO:0010468">
    <property type="term" value="P:regulation of gene expression"/>
    <property type="evidence" value="ECO:0007669"/>
    <property type="project" value="UniProtKB-ARBA"/>
</dbReference>
<evidence type="ECO:0000256" key="15">
    <source>
        <dbReference type="ARBA" id="ARBA00022999"/>
    </source>
</evidence>
<evidence type="ECO:0000256" key="6">
    <source>
        <dbReference type="ARBA" id="ARBA00022490"/>
    </source>
</evidence>
<dbReference type="InterPro" id="IPR035849">
    <property type="entry name" value="Fes/Fps/Fer_SH2"/>
</dbReference>
<dbReference type="InterPro" id="IPR036860">
    <property type="entry name" value="SH2_dom_sf"/>
</dbReference>
<dbReference type="CDD" id="cd00192">
    <property type="entry name" value="PTKc"/>
    <property type="match status" value="1"/>
</dbReference>
<dbReference type="GO" id="GO:0005737">
    <property type="term" value="C:cytoplasm"/>
    <property type="evidence" value="ECO:0007669"/>
    <property type="project" value="UniProtKB-SubCell"/>
</dbReference>
<keyword evidence="7" id="KW-0723">Serine/threonine-protein kinase</keyword>
<dbReference type="Gene3D" id="1.10.510.10">
    <property type="entry name" value="Transferase(Phosphotransferase) domain 1"/>
    <property type="match status" value="2"/>
</dbReference>
<feature type="domain" description="SH2" evidence="27">
    <location>
        <begin position="768"/>
        <end position="860"/>
    </location>
</feature>
<feature type="domain" description="Protein kinase" evidence="29">
    <location>
        <begin position="389"/>
        <end position="651"/>
    </location>
</feature>
<dbReference type="PROSITE" id="PS50003">
    <property type="entry name" value="PH_DOMAIN"/>
    <property type="match status" value="1"/>
</dbReference>
<organism evidence="31 32">
    <name type="scientific">Meloidogyne javanica</name>
    <name type="common">Root-knot nematode worm</name>
    <dbReference type="NCBI Taxonomy" id="6303"/>
    <lineage>
        <taxon>Eukaryota</taxon>
        <taxon>Metazoa</taxon>
        <taxon>Ecdysozoa</taxon>
        <taxon>Nematoda</taxon>
        <taxon>Chromadorea</taxon>
        <taxon>Rhabditida</taxon>
        <taxon>Tylenchina</taxon>
        <taxon>Tylenchomorpha</taxon>
        <taxon>Tylenchoidea</taxon>
        <taxon>Meloidogynidae</taxon>
        <taxon>Meloidogyninae</taxon>
        <taxon>Meloidogyne</taxon>
        <taxon>Meloidogyne incognita group</taxon>
    </lineage>
</organism>
<evidence type="ECO:0000256" key="16">
    <source>
        <dbReference type="ARBA" id="ARBA00023136"/>
    </source>
</evidence>
<dbReference type="PROSITE" id="PS50011">
    <property type="entry name" value="PROTEIN_KINASE_DOM"/>
    <property type="match status" value="2"/>
</dbReference>
<dbReference type="SUPFAM" id="SSF55550">
    <property type="entry name" value="SH2 domain"/>
    <property type="match status" value="1"/>
</dbReference>
<name>A0A915N032_MELJA</name>
<dbReference type="Pfam" id="PF07714">
    <property type="entry name" value="PK_Tyr_Ser-Thr"/>
    <property type="match status" value="1"/>
</dbReference>
<reference evidence="32" key="1">
    <citation type="submission" date="2022-11" db="UniProtKB">
        <authorList>
            <consortium name="WormBaseParasite"/>
        </authorList>
    </citation>
    <scope>IDENTIFICATION</scope>
</reference>
<evidence type="ECO:0000256" key="13">
    <source>
        <dbReference type="ARBA" id="ARBA00022840"/>
    </source>
</evidence>
<dbReference type="InterPro" id="IPR000961">
    <property type="entry name" value="AGC-kinase_C"/>
</dbReference>
<protein>
    <recommendedName>
        <fullName evidence="25">Tyrosine-protein kinase</fullName>
        <ecNumber evidence="25">2.7.10.2</ecNumber>
    </recommendedName>
</protein>
<keyword evidence="12 25" id="KW-0418">Kinase</keyword>
<comment type="catalytic activity">
    <reaction evidence="21 25">
        <text>L-tyrosyl-[protein] + ATP = O-phospho-L-tyrosyl-[protein] + ADP + H(+)</text>
        <dbReference type="Rhea" id="RHEA:10596"/>
        <dbReference type="Rhea" id="RHEA-COMP:10136"/>
        <dbReference type="Rhea" id="RHEA-COMP:20101"/>
        <dbReference type="ChEBI" id="CHEBI:15378"/>
        <dbReference type="ChEBI" id="CHEBI:30616"/>
        <dbReference type="ChEBI" id="CHEBI:46858"/>
        <dbReference type="ChEBI" id="CHEBI:61978"/>
        <dbReference type="ChEBI" id="CHEBI:456216"/>
        <dbReference type="EC" id="2.7.10.2"/>
    </reaction>
</comment>
<keyword evidence="15 23" id="KW-0727">SH2 domain</keyword>
<comment type="subcellular location">
    <subcellularLocation>
        <location evidence="1">Cell membrane</location>
        <topology evidence="1">Peripheral membrane protein</topology>
    </subcellularLocation>
    <subcellularLocation>
        <location evidence="2">Cytoplasm</location>
    </subcellularLocation>
</comment>
<dbReference type="SMART" id="SM00219">
    <property type="entry name" value="TyrKc"/>
    <property type="match status" value="2"/>
</dbReference>
<dbReference type="PROSITE" id="PS00109">
    <property type="entry name" value="PROTEIN_KINASE_TYR"/>
    <property type="match status" value="1"/>
</dbReference>
<feature type="region of interest" description="Disordered" evidence="26">
    <location>
        <begin position="23"/>
        <end position="74"/>
    </location>
</feature>
<dbReference type="InterPro" id="IPR000980">
    <property type="entry name" value="SH2"/>
</dbReference>
<dbReference type="Pfam" id="PF00433">
    <property type="entry name" value="Pkinase_C"/>
    <property type="match status" value="1"/>
</dbReference>
<evidence type="ECO:0000313" key="32">
    <source>
        <dbReference type="WBParaSite" id="scaffold5719_cov268.g9886"/>
    </source>
</evidence>
<evidence type="ECO:0000256" key="19">
    <source>
        <dbReference type="ARBA" id="ARBA00047899"/>
    </source>
</evidence>
<keyword evidence="6" id="KW-0963">Cytoplasm</keyword>
<dbReference type="InterPro" id="IPR008266">
    <property type="entry name" value="Tyr_kinase_AS"/>
</dbReference>
<evidence type="ECO:0000256" key="12">
    <source>
        <dbReference type="ARBA" id="ARBA00022777"/>
    </source>
</evidence>
<dbReference type="CDD" id="cd01241">
    <property type="entry name" value="PH_PKB"/>
    <property type="match status" value="1"/>
</dbReference>
<dbReference type="Pfam" id="PF00069">
    <property type="entry name" value="Pkinase"/>
    <property type="match status" value="1"/>
</dbReference>
<dbReference type="SMART" id="SM00133">
    <property type="entry name" value="S_TK_X"/>
    <property type="match status" value="1"/>
</dbReference>
<dbReference type="GO" id="GO:1902911">
    <property type="term" value="C:protein kinase complex"/>
    <property type="evidence" value="ECO:0007669"/>
    <property type="project" value="UniProtKB-ARBA"/>
</dbReference>
<evidence type="ECO:0000256" key="8">
    <source>
        <dbReference type="ARBA" id="ARBA00022553"/>
    </source>
</evidence>
<comment type="similarity">
    <text evidence="22">Belongs to the protein kinase superfamily. Tyr protein kinase family. Fes/fps subfamily.</text>
</comment>
<dbReference type="InterPro" id="IPR008271">
    <property type="entry name" value="Ser/Thr_kinase_AS"/>
</dbReference>
<keyword evidence="9" id="KW-0399">Innate immunity</keyword>
<dbReference type="AlphaFoldDB" id="A0A915N032"/>
<keyword evidence="8" id="KW-0597">Phosphoprotein</keyword>
<dbReference type="PROSITE" id="PS00108">
    <property type="entry name" value="PROTEIN_KINASE_ST"/>
    <property type="match status" value="1"/>
</dbReference>
<feature type="domain" description="Protein kinase" evidence="29">
    <location>
        <begin position="872"/>
        <end position="1125"/>
    </location>
</feature>
<evidence type="ECO:0000256" key="10">
    <source>
        <dbReference type="ARBA" id="ARBA00022679"/>
    </source>
</evidence>
<evidence type="ECO:0000256" key="14">
    <source>
        <dbReference type="ARBA" id="ARBA00022859"/>
    </source>
</evidence>
<dbReference type="GO" id="GO:0005886">
    <property type="term" value="C:plasma membrane"/>
    <property type="evidence" value="ECO:0007669"/>
    <property type="project" value="UniProtKB-SubCell"/>
</dbReference>
<keyword evidence="11 24" id="KW-0547">Nucleotide-binding</keyword>
<dbReference type="FunFam" id="3.30.200.20:FF:001053">
    <property type="entry name" value="Non-specific serine/threonine protein kinase"/>
    <property type="match status" value="1"/>
</dbReference>
<dbReference type="Proteomes" id="UP000887561">
    <property type="component" value="Unplaced"/>
</dbReference>
<evidence type="ECO:0000256" key="1">
    <source>
        <dbReference type="ARBA" id="ARBA00004202"/>
    </source>
</evidence>
<comment type="catalytic activity">
    <reaction evidence="19">
        <text>L-threonyl-[protein] + ATP = O-phospho-L-threonyl-[protein] + ADP + H(+)</text>
        <dbReference type="Rhea" id="RHEA:46608"/>
        <dbReference type="Rhea" id="RHEA-COMP:11060"/>
        <dbReference type="Rhea" id="RHEA-COMP:11605"/>
        <dbReference type="ChEBI" id="CHEBI:15378"/>
        <dbReference type="ChEBI" id="CHEBI:30013"/>
        <dbReference type="ChEBI" id="CHEBI:30616"/>
        <dbReference type="ChEBI" id="CHEBI:61977"/>
        <dbReference type="ChEBI" id="CHEBI:456216"/>
        <dbReference type="EC" id="2.7.11.1"/>
    </reaction>
</comment>
<dbReference type="CDD" id="cd05571">
    <property type="entry name" value="STKc_PKB"/>
    <property type="match status" value="1"/>
</dbReference>
<dbReference type="FunFam" id="3.30.200.20:FF:000194">
    <property type="entry name" value="protein-tyrosine kinase 2-beta isoform X1"/>
    <property type="match status" value="1"/>
</dbReference>
<dbReference type="Gene3D" id="2.30.29.30">
    <property type="entry name" value="Pleckstrin-homology domain (PH domain)/Phosphotyrosine-binding domain (PTB)"/>
    <property type="match status" value="1"/>
</dbReference>
<evidence type="ECO:0000256" key="21">
    <source>
        <dbReference type="ARBA" id="ARBA00051245"/>
    </source>
</evidence>
<feature type="domain" description="AGC-kinase C-terminal" evidence="30">
    <location>
        <begin position="652"/>
        <end position="730"/>
    </location>
</feature>
<dbReference type="SMART" id="SM00220">
    <property type="entry name" value="S_TKc"/>
    <property type="match status" value="2"/>
</dbReference>
<dbReference type="InterPro" id="IPR017892">
    <property type="entry name" value="Pkinase_C"/>
</dbReference>
<dbReference type="FunFam" id="2.30.29.30:FF:000404">
    <property type="entry name" value="Non-specific serine/threonine protein kinase"/>
    <property type="match status" value="1"/>
</dbReference>
<feature type="binding site" evidence="24">
    <location>
        <position position="418"/>
    </location>
    <ligand>
        <name>ATP</name>
        <dbReference type="ChEBI" id="CHEBI:30616"/>
    </ligand>
</feature>
<dbReference type="GO" id="GO:0005524">
    <property type="term" value="F:ATP binding"/>
    <property type="evidence" value="ECO:0007669"/>
    <property type="project" value="UniProtKB-UniRule"/>
</dbReference>
<dbReference type="SMART" id="SM00233">
    <property type="entry name" value="PH"/>
    <property type="match status" value="1"/>
</dbReference>
<evidence type="ECO:0000259" key="27">
    <source>
        <dbReference type="PROSITE" id="PS50001"/>
    </source>
</evidence>
<evidence type="ECO:0000256" key="17">
    <source>
        <dbReference type="ARBA" id="ARBA00023137"/>
    </source>
</evidence>
<keyword evidence="17 25" id="KW-0829">Tyrosine-protein kinase</keyword>
<evidence type="ECO:0000259" key="29">
    <source>
        <dbReference type="PROSITE" id="PS50011"/>
    </source>
</evidence>
<keyword evidence="5" id="KW-1003">Cell membrane</keyword>
<keyword evidence="13 24" id="KW-0067">ATP-binding</keyword>
<dbReference type="Gene3D" id="3.30.505.10">
    <property type="entry name" value="SH2 domain"/>
    <property type="match status" value="1"/>
</dbReference>
<evidence type="ECO:0000256" key="25">
    <source>
        <dbReference type="RuleBase" id="RU362096"/>
    </source>
</evidence>
<dbReference type="WBParaSite" id="scaffold5719_cov268.g9886">
    <property type="protein sequence ID" value="scaffold5719_cov268.g9886"/>
    <property type="gene ID" value="scaffold5719_cov268.g9886"/>
</dbReference>
<feature type="compositionally biased region" description="Low complexity" evidence="26">
    <location>
        <begin position="24"/>
        <end position="42"/>
    </location>
</feature>
<evidence type="ECO:0000259" key="30">
    <source>
        <dbReference type="PROSITE" id="PS51285"/>
    </source>
</evidence>
<dbReference type="GO" id="GO:0008286">
    <property type="term" value="P:insulin receptor signaling pathway"/>
    <property type="evidence" value="ECO:0007669"/>
    <property type="project" value="UniProtKB-ARBA"/>
</dbReference>
<keyword evidence="14" id="KW-0391">Immunity</keyword>
<dbReference type="InterPro" id="IPR001245">
    <property type="entry name" value="Ser-Thr/Tyr_kinase_cat_dom"/>
</dbReference>
<dbReference type="InterPro" id="IPR039026">
    <property type="entry name" value="PH_PKB"/>
</dbReference>
<dbReference type="PRINTS" id="PR00109">
    <property type="entry name" value="TYRKINASE"/>
</dbReference>
<dbReference type="SUPFAM" id="SSF50729">
    <property type="entry name" value="PH domain-like"/>
    <property type="match status" value="1"/>
</dbReference>
<evidence type="ECO:0000256" key="24">
    <source>
        <dbReference type="PROSITE-ProRule" id="PRU10141"/>
    </source>
</evidence>